<evidence type="ECO:0000256" key="1">
    <source>
        <dbReference type="SAM" id="Phobius"/>
    </source>
</evidence>
<sequence length="280" mass="31109">HTSVRNTIHTGLATLLELALPAMNAITTALVFFYLVSQVSATPGIILDFSVPPSVVGTKRSTMATTSRDTPLQLLNDKSKESKIIEALTDSQHSKRAGELATSNHRIPPETVSKRDISFIGCSVDQQNQINSAISAAQGMIDEAIFYLASLTTETADHSRYVRWFGKFKKSRYKKVESRFQSMKQKVDSIPYDCSFCSTSRSAGYSLTYAYLLDVKVPTMIRVCPNFWDASISKAGSIIIHALAHRGKVNDHRYNRKWSRILASTSPVSSVKSPTNYKYL</sequence>
<dbReference type="GO" id="GO:0004222">
    <property type="term" value="F:metalloendopeptidase activity"/>
    <property type="evidence" value="ECO:0007669"/>
    <property type="project" value="InterPro"/>
</dbReference>
<keyword evidence="1" id="KW-0812">Transmembrane</keyword>
<feature type="domain" description="Lysine-specific metallo-endopeptidase" evidence="2">
    <location>
        <begin position="152"/>
        <end position="279"/>
    </location>
</feature>
<dbReference type="EMBL" id="CAJMWV010004995">
    <property type="protein sequence ID" value="CAE6506741.1"/>
    <property type="molecule type" value="Genomic_DNA"/>
</dbReference>
<keyword evidence="1" id="KW-0472">Membrane</keyword>
<dbReference type="SUPFAM" id="SSF55486">
    <property type="entry name" value="Metalloproteases ('zincins'), catalytic domain"/>
    <property type="match status" value="1"/>
</dbReference>
<evidence type="ECO:0000313" key="3">
    <source>
        <dbReference type="EMBL" id="CAE6506741.1"/>
    </source>
</evidence>
<name>A0A8H3HGT8_9AGAM</name>
<evidence type="ECO:0000313" key="4">
    <source>
        <dbReference type="Proteomes" id="UP000663831"/>
    </source>
</evidence>
<accession>A0A8H3HGT8</accession>
<comment type="caution">
    <text evidence="3">The sequence shown here is derived from an EMBL/GenBank/DDBJ whole genome shotgun (WGS) entry which is preliminary data.</text>
</comment>
<dbReference type="Gene3D" id="3.40.390.10">
    <property type="entry name" value="Collagenase (Catalytic Domain)"/>
    <property type="match status" value="1"/>
</dbReference>
<dbReference type="InterPro" id="IPR024079">
    <property type="entry name" value="MetalloPept_cat_dom_sf"/>
</dbReference>
<organism evidence="3 4">
    <name type="scientific">Rhizoctonia solani</name>
    <dbReference type="NCBI Taxonomy" id="456999"/>
    <lineage>
        <taxon>Eukaryota</taxon>
        <taxon>Fungi</taxon>
        <taxon>Dikarya</taxon>
        <taxon>Basidiomycota</taxon>
        <taxon>Agaricomycotina</taxon>
        <taxon>Agaricomycetes</taxon>
        <taxon>Cantharellales</taxon>
        <taxon>Ceratobasidiaceae</taxon>
        <taxon>Rhizoctonia</taxon>
    </lineage>
</organism>
<gene>
    <name evidence="3" type="ORF">RDB_LOCUS126186</name>
</gene>
<feature type="transmembrane region" description="Helical" evidence="1">
    <location>
        <begin position="12"/>
        <end position="36"/>
    </location>
</feature>
<feature type="non-terminal residue" evidence="3">
    <location>
        <position position="1"/>
    </location>
</feature>
<protein>
    <recommendedName>
        <fullName evidence="2">Lysine-specific metallo-endopeptidase domain-containing protein</fullName>
    </recommendedName>
</protein>
<evidence type="ECO:0000259" key="2">
    <source>
        <dbReference type="Pfam" id="PF14521"/>
    </source>
</evidence>
<dbReference type="Proteomes" id="UP000663831">
    <property type="component" value="Unassembled WGS sequence"/>
</dbReference>
<proteinExistence type="predicted"/>
<dbReference type="InterPro" id="IPR029463">
    <property type="entry name" value="Lys_MEP"/>
</dbReference>
<keyword evidence="1" id="KW-1133">Transmembrane helix</keyword>
<dbReference type="AlphaFoldDB" id="A0A8H3HGT8"/>
<dbReference type="Pfam" id="PF14521">
    <property type="entry name" value="Aspzincin_M35"/>
    <property type="match status" value="1"/>
</dbReference>
<reference evidence="3" key="1">
    <citation type="submission" date="2021-01" db="EMBL/GenBank/DDBJ databases">
        <authorList>
            <person name="Kaushik A."/>
        </authorList>
    </citation>
    <scope>NUCLEOTIDE SEQUENCE</scope>
    <source>
        <strain evidence="3">AG3-1AP</strain>
    </source>
</reference>